<dbReference type="PANTHER" id="PTHR42733:SF2">
    <property type="entry name" value="DJ-1_THIJ_PFPI FAMILY PROTEIN"/>
    <property type="match status" value="1"/>
</dbReference>
<dbReference type="GO" id="GO:0006508">
    <property type="term" value="P:proteolysis"/>
    <property type="evidence" value="ECO:0007669"/>
    <property type="project" value="UniProtKB-KW"/>
</dbReference>
<proteinExistence type="inferred from homology"/>
<dbReference type="GO" id="GO:0008233">
    <property type="term" value="F:peptidase activity"/>
    <property type="evidence" value="ECO:0007669"/>
    <property type="project" value="UniProtKB-KW"/>
</dbReference>
<dbReference type="PROSITE" id="PS51276">
    <property type="entry name" value="PEPTIDASE_C56_PFPI"/>
    <property type="match status" value="1"/>
</dbReference>
<accession>B5IFA0</accession>
<evidence type="ECO:0000259" key="2">
    <source>
        <dbReference type="Pfam" id="PF01965"/>
    </source>
</evidence>
<dbReference type="EMBL" id="CP001941">
    <property type="protein sequence ID" value="ADD07874.1"/>
    <property type="molecule type" value="Genomic_DNA"/>
</dbReference>
<dbReference type="CDD" id="cd03134">
    <property type="entry name" value="GATase1_PfpI_like"/>
    <property type="match status" value="1"/>
</dbReference>
<dbReference type="Proteomes" id="UP000001400">
    <property type="component" value="Chromosome"/>
</dbReference>
<dbReference type="GeneID" id="8826998"/>
<dbReference type="RefSeq" id="WP_008085368.1">
    <property type="nucleotide sequence ID" value="NC_013926.1"/>
</dbReference>
<keyword evidence="4" id="KW-1185">Reference proteome</keyword>
<dbReference type="KEGG" id="abi:Aboo_0062"/>
<dbReference type="InterPro" id="IPR002818">
    <property type="entry name" value="DJ-1/PfpI"/>
</dbReference>
<organism evidence="3 4">
    <name type="scientific">Aciduliprofundum boonei (strain DSM 19572 / T469)</name>
    <dbReference type="NCBI Taxonomy" id="439481"/>
    <lineage>
        <taxon>Archaea</taxon>
        <taxon>Methanobacteriati</taxon>
        <taxon>Thermoplasmatota</taxon>
        <taxon>DHVE2 group</taxon>
        <taxon>Candidatus Aciduliprofundum</taxon>
    </lineage>
</organism>
<feature type="domain" description="DJ-1/PfpI" evidence="2">
    <location>
        <begin position="4"/>
        <end position="161"/>
    </location>
</feature>
<dbReference type="HOGENOM" id="CLU_000445_44_4_2"/>
<keyword evidence="3" id="KW-0645">Protease</keyword>
<dbReference type="eggNOG" id="arCOG00769">
    <property type="taxonomic scope" value="Archaea"/>
</dbReference>
<dbReference type="NCBIfam" id="TIGR01382">
    <property type="entry name" value="PfpI"/>
    <property type="match status" value="1"/>
</dbReference>
<evidence type="ECO:0000256" key="1">
    <source>
        <dbReference type="ARBA" id="ARBA00008542"/>
    </source>
</evidence>
<dbReference type="InterPro" id="IPR006286">
    <property type="entry name" value="C56_PfpI-like"/>
</dbReference>
<reference evidence="3" key="1">
    <citation type="submission" date="2010-02" db="EMBL/GenBank/DDBJ databases">
        <title>Complete sequence of Aciduliprofundum boonei T469.</title>
        <authorList>
            <consortium name="US DOE Joint Genome Institute"/>
            <person name="Lucas S."/>
            <person name="Copeland A."/>
            <person name="Lapidus A."/>
            <person name="Cheng J.-F."/>
            <person name="Bruce D."/>
            <person name="Goodwin L."/>
            <person name="Pitluck S."/>
            <person name="Saunders E."/>
            <person name="Detter J.C."/>
            <person name="Han C."/>
            <person name="Tapia R."/>
            <person name="Land M."/>
            <person name="Hauser L."/>
            <person name="Kyrpides N."/>
            <person name="Mikhailova N."/>
            <person name="Flores G."/>
            <person name="Reysenbach A.-L."/>
            <person name="Woyke T."/>
        </authorList>
    </citation>
    <scope>NUCLEOTIDE SEQUENCE</scope>
    <source>
        <strain evidence="3">T469</strain>
    </source>
</reference>
<gene>
    <name evidence="3" type="ordered locus">Aboo_0062</name>
</gene>
<evidence type="ECO:0000313" key="4">
    <source>
        <dbReference type="Proteomes" id="UP000001400"/>
    </source>
</evidence>
<comment type="similarity">
    <text evidence="1">Belongs to the peptidase C56 family.</text>
</comment>
<dbReference type="Gene3D" id="3.40.50.880">
    <property type="match status" value="1"/>
</dbReference>
<dbReference type="SUPFAM" id="SSF52317">
    <property type="entry name" value="Class I glutamine amidotransferase-like"/>
    <property type="match status" value="1"/>
</dbReference>
<dbReference type="MEROPS" id="C56.001"/>
<protein>
    <submittedName>
        <fullName evidence="3">Intracellular protease, PfpI family</fullName>
    </submittedName>
</protein>
<evidence type="ECO:0000313" key="3">
    <source>
        <dbReference type="EMBL" id="ADD07874.1"/>
    </source>
</evidence>
<sequence>MKGLILAENDFEDLELFYPYHRLREEGIEMLVASSQKELKGKRGYSLKADIDYDEVNPDDFDILVIPGGKSPERVRLQKKAVDIVKHFFNENKPVAIICHGVQVLISAGVVKGRKMACWYGVKDDLIVAGGEFVDGVSVDGNIVSARHPGDLAEWMKKFIELLRNRKLL</sequence>
<dbReference type="InterPro" id="IPR029062">
    <property type="entry name" value="Class_I_gatase-like"/>
</dbReference>
<dbReference type="Pfam" id="PF01965">
    <property type="entry name" value="DJ-1_PfpI"/>
    <property type="match status" value="1"/>
</dbReference>
<name>B5IFA0_ACIB4</name>
<dbReference type="STRING" id="439481.Aboo_0062"/>
<keyword evidence="3" id="KW-0378">Hydrolase</keyword>
<dbReference type="AlphaFoldDB" id="B5IFA0"/>
<dbReference type="PANTHER" id="PTHR42733">
    <property type="entry name" value="DJ-1 PROTEIN"/>
    <property type="match status" value="1"/>
</dbReference>
<dbReference type="OrthoDB" id="82036at2157"/>